<dbReference type="CDD" id="cd00761">
    <property type="entry name" value="Glyco_tranf_GTA_type"/>
    <property type="match status" value="1"/>
</dbReference>
<evidence type="ECO:0000256" key="2">
    <source>
        <dbReference type="ARBA" id="ARBA00022676"/>
    </source>
</evidence>
<evidence type="ECO:0000313" key="5">
    <source>
        <dbReference type="EMBL" id="CAA9555240.1"/>
    </source>
</evidence>
<sequence>MDGEGQIEEEVPRVSVLMPTFNQAAFICRALESLLAQTLQGWELLIIDDGATDGTRATIEPFLADDRIRYERLPRNVGLGAALNRGLDRARAPLIAYLPSDDLFYPEHLAALVVHFDDEPAPILAYSGVRHTYNRSATGQIEGHSLQLAQVMHRRTGDRWVERDELVTDDLERMFWARLRDCGSFVGTGRITCEWVDHPDQRHKVLREPLGGINPYRARYGVQGPLRFQTSIGNRIDEVEQYRRFRERPPTPPASDGLKILLVGELAYNAERVLALEERGHTLYGLWMPDPYWFNTVGPVPFGHVEDLPRDDWRAAVRRIAPDIIYALLNWQAVPFVHQILLDNPGIPFVWHFKEGPFICLEKGLWPQLVDLQTRSDGQIYSSPELRDWFATAIPRLRGRSPALVLDGDLPKREWFTDRRAPLLSEVDGQLHTVVPGRPIGLHPWTVGELADVGIHLHFYGDFTQGIWRSWIEKANGVAEGFLHLHPNVDQPRWVEEFSRYDAGWLHLFRSENEGDVRRANWDDLNYPARIATLISAGLPLLQYENAGAIVAAQSLARERDLGLFFGDMGQLRDQLRDEVWMRRLRDSVWRQRHEFTFDHHADRLIAFFRDVIAAKR</sequence>
<dbReference type="SUPFAM" id="SSF53448">
    <property type="entry name" value="Nucleotide-diphospho-sugar transferases"/>
    <property type="match status" value="1"/>
</dbReference>
<proteinExistence type="inferred from homology"/>
<evidence type="ECO:0000259" key="4">
    <source>
        <dbReference type="Pfam" id="PF00535"/>
    </source>
</evidence>
<dbReference type="InterPro" id="IPR050834">
    <property type="entry name" value="Glycosyltransf_2"/>
</dbReference>
<name>A0A6J4UQX6_9BACT</name>
<dbReference type="EMBL" id="CADCWN010000047">
    <property type="protein sequence ID" value="CAA9555240.1"/>
    <property type="molecule type" value="Genomic_DNA"/>
</dbReference>
<dbReference type="Gene3D" id="3.90.550.10">
    <property type="entry name" value="Spore Coat Polysaccharide Biosynthesis Protein SpsA, Chain A"/>
    <property type="match status" value="1"/>
</dbReference>
<dbReference type="PANTHER" id="PTHR43685:SF5">
    <property type="entry name" value="GLYCOSYLTRANSFERASE EPSE-RELATED"/>
    <property type="match status" value="1"/>
</dbReference>
<keyword evidence="2" id="KW-0328">Glycosyltransferase</keyword>
<dbReference type="GO" id="GO:0016757">
    <property type="term" value="F:glycosyltransferase activity"/>
    <property type="evidence" value="ECO:0007669"/>
    <property type="project" value="UniProtKB-KW"/>
</dbReference>
<evidence type="ECO:0000256" key="3">
    <source>
        <dbReference type="ARBA" id="ARBA00022679"/>
    </source>
</evidence>
<dbReference type="InterPro" id="IPR018152">
    <property type="entry name" value="SOD_Cu/Zn_BS"/>
</dbReference>
<comment type="similarity">
    <text evidence="1">Belongs to the glycosyltransferase 2 family.</text>
</comment>
<dbReference type="AlphaFoldDB" id="A0A6J4UQX6"/>
<dbReference type="InterPro" id="IPR001173">
    <property type="entry name" value="Glyco_trans_2-like"/>
</dbReference>
<dbReference type="PANTHER" id="PTHR43685">
    <property type="entry name" value="GLYCOSYLTRANSFERASE"/>
    <property type="match status" value="1"/>
</dbReference>
<evidence type="ECO:0000256" key="1">
    <source>
        <dbReference type="ARBA" id="ARBA00006739"/>
    </source>
</evidence>
<dbReference type="InterPro" id="IPR029044">
    <property type="entry name" value="Nucleotide-diphossugar_trans"/>
</dbReference>
<protein>
    <submittedName>
        <fullName evidence="5">Beta-1,3-glucosyltransferase</fullName>
    </submittedName>
</protein>
<keyword evidence="3 5" id="KW-0808">Transferase</keyword>
<dbReference type="PROSITE" id="PS00087">
    <property type="entry name" value="SOD_CU_ZN_1"/>
    <property type="match status" value="1"/>
</dbReference>
<accession>A0A6J4UQX6</accession>
<reference evidence="5" key="1">
    <citation type="submission" date="2020-02" db="EMBL/GenBank/DDBJ databases">
        <authorList>
            <person name="Meier V. D."/>
        </authorList>
    </citation>
    <scope>NUCLEOTIDE SEQUENCE</scope>
    <source>
        <strain evidence="5">AVDCRST_MAG18</strain>
    </source>
</reference>
<gene>
    <name evidence="5" type="ORF">AVDCRST_MAG18-627</name>
</gene>
<dbReference type="Pfam" id="PF00535">
    <property type="entry name" value="Glycos_transf_2"/>
    <property type="match status" value="1"/>
</dbReference>
<organism evidence="5">
    <name type="scientific">uncultured Thermomicrobiales bacterium</name>
    <dbReference type="NCBI Taxonomy" id="1645740"/>
    <lineage>
        <taxon>Bacteria</taxon>
        <taxon>Pseudomonadati</taxon>
        <taxon>Thermomicrobiota</taxon>
        <taxon>Thermomicrobia</taxon>
        <taxon>Thermomicrobiales</taxon>
        <taxon>environmental samples</taxon>
    </lineage>
</organism>
<feature type="domain" description="Glycosyltransferase 2-like" evidence="4">
    <location>
        <begin position="15"/>
        <end position="144"/>
    </location>
</feature>